<evidence type="ECO:0000259" key="1">
    <source>
        <dbReference type="SMART" id="SM00666"/>
    </source>
</evidence>
<dbReference type="SUPFAM" id="SSF54277">
    <property type="entry name" value="CAD &amp; PB1 domains"/>
    <property type="match status" value="1"/>
</dbReference>
<dbReference type="CDD" id="cd06410">
    <property type="entry name" value="PB1_UP2"/>
    <property type="match status" value="1"/>
</dbReference>
<evidence type="ECO:0000313" key="3">
    <source>
        <dbReference type="Proteomes" id="UP001472677"/>
    </source>
</evidence>
<keyword evidence="3" id="KW-1185">Reference proteome</keyword>
<dbReference type="SMART" id="SM00666">
    <property type="entry name" value="PB1"/>
    <property type="match status" value="1"/>
</dbReference>
<dbReference type="Pfam" id="PF00564">
    <property type="entry name" value="PB1"/>
    <property type="match status" value="1"/>
</dbReference>
<feature type="domain" description="PB1" evidence="1">
    <location>
        <begin position="61"/>
        <end position="122"/>
    </location>
</feature>
<proteinExistence type="predicted"/>
<organism evidence="2 3">
    <name type="scientific">Hibiscus sabdariffa</name>
    <name type="common">roselle</name>
    <dbReference type="NCBI Taxonomy" id="183260"/>
    <lineage>
        <taxon>Eukaryota</taxon>
        <taxon>Viridiplantae</taxon>
        <taxon>Streptophyta</taxon>
        <taxon>Embryophyta</taxon>
        <taxon>Tracheophyta</taxon>
        <taxon>Spermatophyta</taxon>
        <taxon>Magnoliopsida</taxon>
        <taxon>eudicotyledons</taxon>
        <taxon>Gunneridae</taxon>
        <taxon>Pentapetalae</taxon>
        <taxon>rosids</taxon>
        <taxon>malvids</taxon>
        <taxon>Malvales</taxon>
        <taxon>Malvaceae</taxon>
        <taxon>Malvoideae</taxon>
        <taxon>Hibiscus</taxon>
    </lineage>
</organism>
<evidence type="ECO:0000313" key="2">
    <source>
        <dbReference type="EMBL" id="KAK8595798.1"/>
    </source>
</evidence>
<gene>
    <name evidence="2" type="ORF">V6N12_064307</name>
</gene>
<reference evidence="2 3" key="1">
    <citation type="journal article" date="2024" name="G3 (Bethesda)">
        <title>Genome assembly of Hibiscus sabdariffa L. provides insights into metabolisms of medicinal natural products.</title>
        <authorList>
            <person name="Kim T."/>
        </authorList>
    </citation>
    <scope>NUCLEOTIDE SEQUENCE [LARGE SCALE GENOMIC DNA]</scope>
    <source>
        <strain evidence="2">TK-2024</strain>
        <tissue evidence="2">Old leaves</tissue>
    </source>
</reference>
<dbReference type="PANTHER" id="PTHR31066:SF97">
    <property type="entry name" value="OS03G0401100 PROTEIN"/>
    <property type="match status" value="1"/>
</dbReference>
<dbReference type="EMBL" id="JBBPBM010000002">
    <property type="protein sequence ID" value="KAK8595798.1"/>
    <property type="molecule type" value="Genomic_DNA"/>
</dbReference>
<accession>A0ABR2G5N3</accession>
<name>A0ABR2G5N3_9ROSI</name>
<dbReference type="InterPro" id="IPR053198">
    <property type="entry name" value="Gynoecium_Dev_Regulator"/>
</dbReference>
<sequence>MCNKGIVDHQQQHNNRAVFFMDSTSSTPASAALAPSSPGPNDETPRLKFLCSFLGSILPRPQDGKLRYVGGETRIVSVPRDISYEELMSKMRELYVGAAVLKYQQPDEDLDALVLRIFLFPNPDQDASSHYVDGDERETERRYVDALNSLNEGSDFRKSVLPVMAPVSDDFHLAEQFFNSMSIDAGLHSQRSGDMFMPPYNLNCLTIPRMGSGQLQQPVPQRYNEMEGQWSPAYYSPRHAGHHGPRTPSEFPLSPSARYRVPFPDVPEKCVDQIPEDYVRQQLNHHLQFEHQPQFSDNVAWMPTGANTLHGHGVYDGNICEHCRATFSRNQPPILEHSNMGNSVPQVNNPSAECPRNREAFVLNADGKLHHGFHSKDQTDLISSYGEAQNYERGMVLQHQLKPRLEEMRNHVHGAGRLNEHYLLMVLA</sequence>
<dbReference type="Proteomes" id="UP001472677">
    <property type="component" value="Unassembled WGS sequence"/>
</dbReference>
<dbReference type="PANTHER" id="PTHR31066">
    <property type="entry name" value="OS05G0427100 PROTEIN-RELATED"/>
    <property type="match status" value="1"/>
</dbReference>
<dbReference type="InterPro" id="IPR000270">
    <property type="entry name" value="PB1_dom"/>
</dbReference>
<protein>
    <recommendedName>
        <fullName evidence="1">PB1 domain-containing protein</fullName>
    </recommendedName>
</protein>
<comment type="caution">
    <text evidence="2">The sequence shown here is derived from an EMBL/GenBank/DDBJ whole genome shotgun (WGS) entry which is preliminary data.</text>
</comment>
<dbReference type="Gene3D" id="3.10.20.90">
    <property type="entry name" value="Phosphatidylinositol 3-kinase Catalytic Subunit, Chain A, domain 1"/>
    <property type="match status" value="1"/>
</dbReference>